<reference evidence="2 3" key="1">
    <citation type="journal article" date="2008" name="Genome Biol.">
        <title>Encapsulated in silica: genome, proteome and physiology of the thermophilic bacterium Anoxybacillus flavithermus WK1.</title>
        <authorList>
            <person name="Saw J.H."/>
            <person name="Mountain B.W."/>
            <person name="Feng L."/>
            <person name="Omelchenko M.V."/>
            <person name="Hou S."/>
            <person name="Saito J.A."/>
            <person name="Stott M.B."/>
            <person name="Li D."/>
            <person name="Zhao G."/>
            <person name="Wu J."/>
            <person name="Galperin M.Y."/>
            <person name="Koonin E.V."/>
            <person name="Makarova K.S."/>
            <person name="Wolf Y.I."/>
            <person name="Rigden D.J."/>
            <person name="Dunfield P.F."/>
            <person name="Wang L."/>
            <person name="Alam M."/>
        </authorList>
    </citation>
    <scope>NUCLEOTIDE SEQUENCE [LARGE SCALE GENOMIC DNA]</scope>
    <source>
        <strain evidence="3">DSM 21510 / WK1</strain>
    </source>
</reference>
<gene>
    <name evidence="2" type="ordered locus">Aflv_0651</name>
</gene>
<sequence>MGLLPKNQPKKTIDTPRNFFIWGQTMHGKSYLASQFPNPVIFNTDGNADQIETPSVNLKNERDPKTGHISFSVIDQLNELIKELETTDHGFETVVIDVIDDVVTLIEQAICEEHGVQYIGDIPYGKGFGIFKSIFTALVVKLKALPMNVIYISRYATVTENNIEKPVPSLSVKHLNTVNGNCDMNILCQKIGKNYIRRAVDRRKAYQREWIQDERILAILDTVIGAFDKPTQTNKEEAKKIVEQLEKAEEQATQAANEAEPDTQTEAKTEETKQAPKPRTAAPRPPRVK</sequence>
<dbReference type="GeneID" id="7036908"/>
<protein>
    <submittedName>
        <fullName evidence="2">Phage-associated ATPase</fullName>
    </submittedName>
</protein>
<dbReference type="AlphaFoldDB" id="B7GIL6"/>
<proteinExistence type="predicted"/>
<evidence type="ECO:0000313" key="3">
    <source>
        <dbReference type="Proteomes" id="UP000000742"/>
    </source>
</evidence>
<dbReference type="eggNOG" id="COG2887">
    <property type="taxonomic scope" value="Bacteria"/>
</dbReference>
<organism evidence="2 3">
    <name type="scientific">Anoxybacillus flavithermus (strain DSM 21510 / WK1)</name>
    <dbReference type="NCBI Taxonomy" id="491915"/>
    <lineage>
        <taxon>Bacteria</taxon>
        <taxon>Bacillati</taxon>
        <taxon>Bacillota</taxon>
        <taxon>Bacilli</taxon>
        <taxon>Bacillales</taxon>
        <taxon>Anoxybacillaceae</taxon>
        <taxon>Anoxybacillus</taxon>
    </lineage>
</organism>
<evidence type="ECO:0000256" key="1">
    <source>
        <dbReference type="SAM" id="MobiDB-lite"/>
    </source>
</evidence>
<name>B7GIL6_ANOFW</name>
<feature type="compositionally biased region" description="Basic and acidic residues" evidence="1">
    <location>
        <begin position="265"/>
        <end position="274"/>
    </location>
</feature>
<accession>B7GIL6</accession>
<dbReference type="STRING" id="491915.Aflv_0651"/>
<feature type="region of interest" description="Disordered" evidence="1">
    <location>
        <begin position="244"/>
        <end position="289"/>
    </location>
</feature>
<evidence type="ECO:0000313" key="2">
    <source>
        <dbReference type="EMBL" id="ACJ33031.1"/>
    </source>
</evidence>
<dbReference type="Proteomes" id="UP000000742">
    <property type="component" value="Chromosome"/>
</dbReference>
<dbReference type="KEGG" id="afl:Aflv_0651"/>
<dbReference type="HOGENOM" id="CLU_075271_0_0_9"/>
<dbReference type="Pfam" id="PF13479">
    <property type="entry name" value="AAA_24"/>
    <property type="match status" value="1"/>
</dbReference>
<dbReference type="RefSeq" id="WP_012574337.1">
    <property type="nucleotide sequence ID" value="NC_011567.1"/>
</dbReference>
<dbReference type="EMBL" id="CP000922">
    <property type="protein sequence ID" value="ACJ33031.1"/>
    <property type="molecule type" value="Genomic_DNA"/>
</dbReference>